<gene>
    <name evidence="1" type="ORF">PXEA_LOCUS35916</name>
</gene>
<keyword evidence="2" id="KW-1185">Reference proteome</keyword>
<evidence type="ECO:0000313" key="1">
    <source>
        <dbReference type="EMBL" id="VEL42476.1"/>
    </source>
</evidence>
<proteinExistence type="predicted"/>
<name>A0A448XQK1_9PLAT</name>
<dbReference type="Proteomes" id="UP000784294">
    <property type="component" value="Unassembled WGS sequence"/>
</dbReference>
<dbReference type="AlphaFoldDB" id="A0A448XQK1"/>
<protein>
    <submittedName>
        <fullName evidence="1">Uncharacterized protein</fullName>
    </submittedName>
</protein>
<dbReference type="EMBL" id="CAAALY010274612">
    <property type="protein sequence ID" value="VEL42476.1"/>
    <property type="molecule type" value="Genomic_DNA"/>
</dbReference>
<reference evidence="1" key="1">
    <citation type="submission" date="2018-11" db="EMBL/GenBank/DDBJ databases">
        <authorList>
            <consortium name="Pathogen Informatics"/>
        </authorList>
    </citation>
    <scope>NUCLEOTIDE SEQUENCE</scope>
</reference>
<evidence type="ECO:0000313" key="2">
    <source>
        <dbReference type="Proteomes" id="UP000784294"/>
    </source>
</evidence>
<sequence length="116" mass="13615">MYSAAKLWCQPWFDDLPAGPALSELVDLNSRATVQFHSFSLSSGSRPFFLMKALRLDDTHEYARSLEDLRRRLVLRSMVYETPKSREDRARQIVEHVLSIIPSEQVHFNVYFSYFK</sequence>
<comment type="caution">
    <text evidence="1">The sequence shown here is derived from an EMBL/GenBank/DDBJ whole genome shotgun (WGS) entry which is preliminary data.</text>
</comment>
<accession>A0A448XQK1</accession>
<organism evidence="1 2">
    <name type="scientific">Protopolystoma xenopodis</name>
    <dbReference type="NCBI Taxonomy" id="117903"/>
    <lineage>
        <taxon>Eukaryota</taxon>
        <taxon>Metazoa</taxon>
        <taxon>Spiralia</taxon>
        <taxon>Lophotrochozoa</taxon>
        <taxon>Platyhelminthes</taxon>
        <taxon>Monogenea</taxon>
        <taxon>Polyopisthocotylea</taxon>
        <taxon>Polystomatidea</taxon>
        <taxon>Polystomatidae</taxon>
        <taxon>Protopolystoma</taxon>
    </lineage>
</organism>
<dbReference type="OrthoDB" id="68437at2759"/>